<evidence type="ECO:0000313" key="2">
    <source>
        <dbReference type="Proteomes" id="UP000499080"/>
    </source>
</evidence>
<name>A0A4Y2LG40_ARAVE</name>
<dbReference type="Proteomes" id="UP000499080">
    <property type="component" value="Unassembled WGS sequence"/>
</dbReference>
<dbReference type="AlphaFoldDB" id="A0A4Y2LG40"/>
<keyword evidence="2" id="KW-1185">Reference proteome</keyword>
<comment type="caution">
    <text evidence="1">The sequence shown here is derived from an EMBL/GenBank/DDBJ whole genome shotgun (WGS) entry which is preliminary data.</text>
</comment>
<organism evidence="1 2">
    <name type="scientific">Araneus ventricosus</name>
    <name type="common">Orbweaver spider</name>
    <name type="synonym">Epeira ventricosa</name>
    <dbReference type="NCBI Taxonomy" id="182803"/>
    <lineage>
        <taxon>Eukaryota</taxon>
        <taxon>Metazoa</taxon>
        <taxon>Ecdysozoa</taxon>
        <taxon>Arthropoda</taxon>
        <taxon>Chelicerata</taxon>
        <taxon>Arachnida</taxon>
        <taxon>Araneae</taxon>
        <taxon>Araneomorphae</taxon>
        <taxon>Entelegynae</taxon>
        <taxon>Araneoidea</taxon>
        <taxon>Araneidae</taxon>
        <taxon>Araneus</taxon>
    </lineage>
</organism>
<proteinExistence type="predicted"/>
<protein>
    <submittedName>
        <fullName evidence="1">Uncharacterized protein</fullName>
    </submittedName>
</protein>
<dbReference type="EMBL" id="BGPR01005737">
    <property type="protein sequence ID" value="GBN12943.1"/>
    <property type="molecule type" value="Genomic_DNA"/>
</dbReference>
<reference evidence="1 2" key="1">
    <citation type="journal article" date="2019" name="Sci. Rep.">
        <title>Orb-weaving spider Araneus ventricosus genome elucidates the spidroin gene catalogue.</title>
        <authorList>
            <person name="Kono N."/>
            <person name="Nakamura H."/>
            <person name="Ohtoshi R."/>
            <person name="Moran D.A.P."/>
            <person name="Shinohara A."/>
            <person name="Yoshida Y."/>
            <person name="Fujiwara M."/>
            <person name="Mori M."/>
            <person name="Tomita M."/>
            <person name="Arakawa K."/>
        </authorList>
    </citation>
    <scope>NUCLEOTIDE SEQUENCE [LARGE SCALE GENOMIC DNA]</scope>
</reference>
<accession>A0A4Y2LG40</accession>
<gene>
    <name evidence="1" type="ORF">AVEN_146068_1</name>
</gene>
<sequence>MTKTRPEVSSQNECAPVPNAWWIFDGTSHSPDSQLPNQGSYSRKPPCTHVCIRIKKYMCSPVTYCTPRLRKLVCSAAMDHFHRFFLLGQYIEGNNQDYLPPLVLYISVTSSEFNI</sequence>
<evidence type="ECO:0000313" key="1">
    <source>
        <dbReference type="EMBL" id="GBN12943.1"/>
    </source>
</evidence>